<evidence type="ECO:0000256" key="5">
    <source>
        <dbReference type="ARBA" id="ARBA00048200"/>
    </source>
</evidence>
<evidence type="ECO:0000259" key="7">
    <source>
        <dbReference type="Pfam" id="PF04321"/>
    </source>
</evidence>
<dbReference type="RefSeq" id="WP_093021520.1">
    <property type="nucleotide sequence ID" value="NZ_FPBK01000001.1"/>
</dbReference>
<evidence type="ECO:0000313" key="9">
    <source>
        <dbReference type="Proteomes" id="UP000199138"/>
    </source>
</evidence>
<comment type="similarity">
    <text evidence="2 6">Belongs to the dTDP-4-dehydrorhamnose reductase family.</text>
</comment>
<feature type="domain" description="RmlD-like substrate binding" evidence="7">
    <location>
        <begin position="1"/>
        <end position="283"/>
    </location>
</feature>
<dbReference type="InterPro" id="IPR029903">
    <property type="entry name" value="RmlD-like-bd"/>
</dbReference>
<dbReference type="InterPro" id="IPR036291">
    <property type="entry name" value="NAD(P)-bd_dom_sf"/>
</dbReference>
<dbReference type="PANTHER" id="PTHR10491">
    <property type="entry name" value="DTDP-4-DEHYDRORHAMNOSE REDUCTASE"/>
    <property type="match status" value="1"/>
</dbReference>
<dbReference type="EC" id="1.1.1.133" evidence="3 6"/>
<dbReference type="OrthoDB" id="9803892at2"/>
<keyword evidence="6" id="KW-0521">NADP</keyword>
<evidence type="ECO:0000256" key="3">
    <source>
        <dbReference type="ARBA" id="ARBA00012929"/>
    </source>
</evidence>
<name>A0A1I7ETQ8_9FLAO</name>
<dbReference type="EMBL" id="FPBK01000001">
    <property type="protein sequence ID" value="SFU27278.1"/>
    <property type="molecule type" value="Genomic_DNA"/>
</dbReference>
<comment type="function">
    <text evidence="6">Catalyzes the reduction of dTDP-6-deoxy-L-lyxo-4-hexulose to yield dTDP-L-rhamnose.</text>
</comment>
<gene>
    <name evidence="8" type="ORF">SAMN05216480_101125</name>
</gene>
<keyword evidence="9" id="KW-1185">Reference proteome</keyword>
<dbReference type="NCBIfam" id="TIGR01214">
    <property type="entry name" value="rmlD"/>
    <property type="match status" value="1"/>
</dbReference>
<dbReference type="PANTHER" id="PTHR10491:SF4">
    <property type="entry name" value="METHIONINE ADENOSYLTRANSFERASE 2 SUBUNIT BETA"/>
    <property type="match status" value="1"/>
</dbReference>
<evidence type="ECO:0000256" key="6">
    <source>
        <dbReference type="RuleBase" id="RU364082"/>
    </source>
</evidence>
<keyword evidence="6" id="KW-0560">Oxidoreductase</keyword>
<dbReference type="GO" id="GO:0005829">
    <property type="term" value="C:cytosol"/>
    <property type="evidence" value="ECO:0007669"/>
    <property type="project" value="TreeGrafter"/>
</dbReference>
<evidence type="ECO:0000256" key="2">
    <source>
        <dbReference type="ARBA" id="ARBA00010944"/>
    </source>
</evidence>
<protein>
    <recommendedName>
        <fullName evidence="4 6">dTDP-4-dehydrorhamnose reductase</fullName>
        <ecNumber evidence="3 6">1.1.1.133</ecNumber>
    </recommendedName>
</protein>
<dbReference type="STRING" id="1224947.SAMN05216480_101125"/>
<proteinExistence type="inferred from homology"/>
<dbReference type="CDD" id="cd05254">
    <property type="entry name" value="dTDP_HR_like_SDR_e"/>
    <property type="match status" value="1"/>
</dbReference>
<dbReference type="GO" id="GO:0008831">
    <property type="term" value="F:dTDP-4-dehydrorhamnose reductase activity"/>
    <property type="evidence" value="ECO:0007669"/>
    <property type="project" value="UniProtKB-EC"/>
</dbReference>
<reference evidence="8 9" key="1">
    <citation type="submission" date="2016-10" db="EMBL/GenBank/DDBJ databases">
        <authorList>
            <person name="de Groot N.N."/>
        </authorList>
    </citation>
    <scope>NUCLEOTIDE SEQUENCE [LARGE SCALE GENOMIC DNA]</scope>
    <source>
        <strain evidence="8 9">CGMCC 1.12333</strain>
    </source>
</reference>
<comment type="pathway">
    <text evidence="1 6">Carbohydrate biosynthesis; dTDP-L-rhamnose biosynthesis.</text>
</comment>
<dbReference type="UniPathway" id="UPA00124"/>
<dbReference type="SUPFAM" id="SSF51735">
    <property type="entry name" value="NAD(P)-binding Rossmann-fold domains"/>
    <property type="match status" value="1"/>
</dbReference>
<comment type="catalytic activity">
    <reaction evidence="5">
        <text>dTDP-beta-L-rhamnose + NADP(+) = dTDP-4-dehydro-beta-L-rhamnose + NADPH + H(+)</text>
        <dbReference type="Rhea" id="RHEA:21796"/>
        <dbReference type="ChEBI" id="CHEBI:15378"/>
        <dbReference type="ChEBI" id="CHEBI:57510"/>
        <dbReference type="ChEBI" id="CHEBI:57783"/>
        <dbReference type="ChEBI" id="CHEBI:58349"/>
        <dbReference type="ChEBI" id="CHEBI:62830"/>
        <dbReference type="EC" id="1.1.1.133"/>
    </reaction>
</comment>
<dbReference type="GO" id="GO:0019305">
    <property type="term" value="P:dTDP-rhamnose biosynthetic process"/>
    <property type="evidence" value="ECO:0007669"/>
    <property type="project" value="UniProtKB-UniPathway"/>
</dbReference>
<dbReference type="Gene3D" id="3.40.50.720">
    <property type="entry name" value="NAD(P)-binding Rossmann-like Domain"/>
    <property type="match status" value="1"/>
</dbReference>
<evidence type="ECO:0000313" key="8">
    <source>
        <dbReference type="EMBL" id="SFU27278.1"/>
    </source>
</evidence>
<dbReference type="InterPro" id="IPR005913">
    <property type="entry name" value="dTDP_dehydrorham_reduct"/>
</dbReference>
<evidence type="ECO:0000256" key="4">
    <source>
        <dbReference type="ARBA" id="ARBA00017099"/>
    </source>
</evidence>
<organism evidence="8 9">
    <name type="scientific">Pustulibacterium marinum</name>
    <dbReference type="NCBI Taxonomy" id="1224947"/>
    <lineage>
        <taxon>Bacteria</taxon>
        <taxon>Pseudomonadati</taxon>
        <taxon>Bacteroidota</taxon>
        <taxon>Flavobacteriia</taxon>
        <taxon>Flavobacteriales</taxon>
        <taxon>Flavobacteriaceae</taxon>
        <taxon>Pustulibacterium</taxon>
    </lineage>
</organism>
<sequence>MNVLVTGANGQLGKCLQEVAKLETSWNWMFTGSADLDITNAEKVQQFFENNAVDIVVNCAAYTAVDKAETDIENAYAVNAEAVKFLAENCKKHNALLIHISTDFVFDGENENAYLPTDITNPIGVYGASKLKGEQYVQELLKKYFIIRTSWVYSEFGNNFMKTMLRLSESRNELNVVADQIGCPTYAMDLAVGIVAVIKSKSENFGVYHFSNQGKISWFNFASEIFKLAGKEMKVNPIPASDYPTPAKRPSFSLLNAESFQNEFKMQIPAWKKSLANCLKKYQNA</sequence>
<dbReference type="Pfam" id="PF04321">
    <property type="entry name" value="RmlD_sub_bind"/>
    <property type="match status" value="1"/>
</dbReference>
<dbReference type="Proteomes" id="UP000199138">
    <property type="component" value="Unassembled WGS sequence"/>
</dbReference>
<dbReference type="AlphaFoldDB" id="A0A1I7ETQ8"/>
<accession>A0A1I7ETQ8</accession>
<dbReference type="Gene3D" id="3.90.25.10">
    <property type="entry name" value="UDP-galactose 4-epimerase, domain 1"/>
    <property type="match status" value="1"/>
</dbReference>
<evidence type="ECO:0000256" key="1">
    <source>
        <dbReference type="ARBA" id="ARBA00004781"/>
    </source>
</evidence>